<accession>A0ABS7C959</accession>
<dbReference type="RefSeq" id="WP_210045973.1">
    <property type="nucleotide sequence ID" value="NZ_JBHLVU010000007.1"/>
</dbReference>
<comment type="subcellular location">
    <subcellularLocation>
        <location evidence="1">Membrane</location>
        <topology evidence="1">Multi-pass membrane protein</topology>
    </subcellularLocation>
</comment>
<evidence type="ECO:0000256" key="6">
    <source>
        <dbReference type="ARBA" id="ARBA00022989"/>
    </source>
</evidence>
<feature type="transmembrane region" description="Helical" evidence="8">
    <location>
        <begin position="147"/>
        <end position="167"/>
    </location>
</feature>
<evidence type="ECO:0000256" key="2">
    <source>
        <dbReference type="ARBA" id="ARBA00007998"/>
    </source>
</evidence>
<dbReference type="Proteomes" id="UP001519887">
    <property type="component" value="Unassembled WGS sequence"/>
</dbReference>
<keyword evidence="5 8" id="KW-0812">Transmembrane</keyword>
<evidence type="ECO:0000256" key="4">
    <source>
        <dbReference type="ARBA" id="ARBA00022544"/>
    </source>
</evidence>
<feature type="transmembrane region" description="Helical" evidence="8">
    <location>
        <begin position="219"/>
        <end position="242"/>
    </location>
</feature>
<keyword evidence="4" id="KW-0309">Germination</keyword>
<evidence type="ECO:0000256" key="7">
    <source>
        <dbReference type="ARBA" id="ARBA00023136"/>
    </source>
</evidence>
<evidence type="ECO:0000256" key="8">
    <source>
        <dbReference type="SAM" id="Phobius"/>
    </source>
</evidence>
<dbReference type="Pfam" id="PF03845">
    <property type="entry name" value="Spore_permease"/>
    <property type="match status" value="1"/>
</dbReference>
<dbReference type="Gene3D" id="1.20.1740.10">
    <property type="entry name" value="Amino acid/polyamine transporter I"/>
    <property type="match status" value="1"/>
</dbReference>
<evidence type="ECO:0000313" key="9">
    <source>
        <dbReference type="EMBL" id="MBW7457454.1"/>
    </source>
</evidence>
<dbReference type="EMBL" id="JAHZIK010000856">
    <property type="protein sequence ID" value="MBW7457454.1"/>
    <property type="molecule type" value="Genomic_DNA"/>
</dbReference>
<evidence type="ECO:0000256" key="1">
    <source>
        <dbReference type="ARBA" id="ARBA00004141"/>
    </source>
</evidence>
<feature type="transmembrane region" description="Helical" evidence="8">
    <location>
        <begin position="308"/>
        <end position="326"/>
    </location>
</feature>
<comment type="similarity">
    <text evidence="2">Belongs to the amino acid-polyamine-organocation (APC) superfamily. Spore germination protein (SGP) (TC 2.A.3.9) family.</text>
</comment>
<evidence type="ECO:0000256" key="5">
    <source>
        <dbReference type="ARBA" id="ARBA00022692"/>
    </source>
</evidence>
<feature type="transmembrane region" description="Helical" evidence="8">
    <location>
        <begin position="12"/>
        <end position="33"/>
    </location>
</feature>
<feature type="transmembrane region" description="Helical" evidence="8">
    <location>
        <begin position="271"/>
        <end position="296"/>
    </location>
</feature>
<reference evidence="9 10" key="1">
    <citation type="submission" date="2021-07" db="EMBL/GenBank/DDBJ databases">
        <title>Paenibacillus radiodurans sp. nov., isolated from the southeastern edge of Tengger Desert.</title>
        <authorList>
            <person name="Zhang G."/>
        </authorList>
    </citation>
    <scope>NUCLEOTIDE SEQUENCE [LARGE SCALE GENOMIC DNA]</scope>
    <source>
        <strain evidence="9 10">CCM 7311</strain>
    </source>
</reference>
<comment type="caution">
    <text evidence="9">The sequence shown here is derived from an EMBL/GenBank/DDBJ whole genome shotgun (WGS) entry which is preliminary data.</text>
</comment>
<evidence type="ECO:0000313" key="10">
    <source>
        <dbReference type="Proteomes" id="UP001519887"/>
    </source>
</evidence>
<feature type="transmembrane region" description="Helical" evidence="8">
    <location>
        <begin position="187"/>
        <end position="207"/>
    </location>
</feature>
<organism evidence="9 10">
    <name type="scientific">Paenibacillus sepulcri</name>
    <dbReference type="NCBI Taxonomy" id="359917"/>
    <lineage>
        <taxon>Bacteria</taxon>
        <taxon>Bacillati</taxon>
        <taxon>Bacillota</taxon>
        <taxon>Bacilli</taxon>
        <taxon>Bacillales</taxon>
        <taxon>Paenibacillaceae</taxon>
        <taxon>Paenibacillus</taxon>
    </lineage>
</organism>
<keyword evidence="3" id="KW-0813">Transport</keyword>
<keyword evidence="7 8" id="KW-0472">Membrane</keyword>
<keyword evidence="6 8" id="KW-1133">Transmembrane helix</keyword>
<gene>
    <name evidence="9" type="ORF">K0U00_25765</name>
</gene>
<evidence type="ECO:0000256" key="3">
    <source>
        <dbReference type="ARBA" id="ARBA00022448"/>
    </source>
</evidence>
<dbReference type="InterPro" id="IPR004761">
    <property type="entry name" value="Spore_GerAB"/>
</dbReference>
<feature type="transmembrane region" description="Helical" evidence="8">
    <location>
        <begin position="39"/>
        <end position="62"/>
    </location>
</feature>
<sequence>MNHKDFVSPSQMALLLLAFTLGSSIVFIPNPVIHAASNSAWISVVISGTAGIPGLLSVLYLYRIYPDKSSIQYLGDIFGKWIGTVFAVLMLLAIVRMTANIVIGVGAFFTTTMMLGTPLYEFHVLILLVAALTALAGIEVTARLFNLFLLVMLATIILILLFGMGNYHPANLLPQFTGGISPILHGAIINFGFPYSEIFTFSILLYFVRPARNEPLGRLLFSVYALNMLIFIMVVLCATMTFGSGAGHRNFTLYVMARVTHISGFVERSDAIAGITLIAGSYIKATIALISLSSGIAHLLKLKDSRSVILPLVLLLLFMSLTTYSTQMESSITWYLIVPAINMCATIPIILAAVTTMIKRGFRKEGKLNTAEE</sequence>
<dbReference type="PANTHER" id="PTHR34975">
    <property type="entry name" value="SPORE GERMINATION PROTEIN A2"/>
    <property type="match status" value="1"/>
</dbReference>
<dbReference type="PANTHER" id="PTHR34975:SF2">
    <property type="entry name" value="SPORE GERMINATION PROTEIN A2"/>
    <property type="match status" value="1"/>
</dbReference>
<feature type="transmembrane region" description="Helical" evidence="8">
    <location>
        <begin position="332"/>
        <end position="354"/>
    </location>
</feature>
<feature type="transmembrane region" description="Helical" evidence="8">
    <location>
        <begin position="122"/>
        <end position="140"/>
    </location>
</feature>
<protein>
    <submittedName>
        <fullName evidence="9">Spore germination protein</fullName>
    </submittedName>
</protein>
<feature type="transmembrane region" description="Helical" evidence="8">
    <location>
        <begin position="83"/>
        <end position="110"/>
    </location>
</feature>
<keyword evidence="10" id="KW-1185">Reference proteome</keyword>
<name>A0ABS7C959_9BACL</name>
<proteinExistence type="inferred from homology"/>